<dbReference type="GO" id="GO:0003984">
    <property type="term" value="F:acetolactate synthase activity"/>
    <property type="evidence" value="ECO:0007669"/>
    <property type="project" value="TreeGrafter"/>
</dbReference>
<feature type="domain" description="Thiamine pyrophosphate enzyme N-terminal TPP-binding" evidence="7">
    <location>
        <begin position="12"/>
        <end position="122"/>
    </location>
</feature>
<name>A0A2I6S7G8_9RHOO</name>
<dbReference type="KEGG" id="atw:C0099_09845"/>
<evidence type="ECO:0000313" key="9">
    <source>
        <dbReference type="Proteomes" id="UP000242205"/>
    </source>
</evidence>
<dbReference type="InterPro" id="IPR000399">
    <property type="entry name" value="TPP-bd_CS"/>
</dbReference>
<keyword evidence="9" id="KW-1185">Reference proteome</keyword>
<feature type="transmembrane region" description="Helical" evidence="4">
    <location>
        <begin position="458"/>
        <end position="478"/>
    </location>
</feature>
<dbReference type="CDD" id="cd07035">
    <property type="entry name" value="TPP_PYR_POX_like"/>
    <property type="match status" value="1"/>
</dbReference>
<dbReference type="Gene3D" id="3.40.50.1220">
    <property type="entry name" value="TPP-binding domain"/>
    <property type="match status" value="1"/>
</dbReference>
<dbReference type="FunFam" id="3.40.50.970:FF:000007">
    <property type="entry name" value="Acetolactate synthase"/>
    <property type="match status" value="1"/>
</dbReference>
<evidence type="ECO:0000313" key="8">
    <source>
        <dbReference type="EMBL" id="AUN95203.1"/>
    </source>
</evidence>
<reference evidence="8 9" key="1">
    <citation type="submission" date="2018-01" db="EMBL/GenBank/DDBJ databases">
        <authorList>
            <person name="Fu G.-Y."/>
        </authorList>
    </citation>
    <scope>NUCLEOTIDE SEQUENCE [LARGE SCALE GENOMIC DNA]</scope>
    <source>
        <strain evidence="8 9">SY39</strain>
    </source>
</reference>
<dbReference type="GO" id="GO:0030976">
    <property type="term" value="F:thiamine pyrophosphate binding"/>
    <property type="evidence" value="ECO:0007669"/>
    <property type="project" value="InterPro"/>
</dbReference>
<dbReference type="OrthoDB" id="2254214at2"/>
<dbReference type="CDD" id="cd00568">
    <property type="entry name" value="TPP_enzymes"/>
    <property type="match status" value="1"/>
</dbReference>
<dbReference type="Proteomes" id="UP000242205">
    <property type="component" value="Chromosome"/>
</dbReference>
<gene>
    <name evidence="8" type="ORF">C0099_09845</name>
</gene>
<dbReference type="PANTHER" id="PTHR18968:SF120">
    <property type="entry name" value="ACETOLACTATE SYNTHASE LARGE SUBUNIT"/>
    <property type="match status" value="1"/>
</dbReference>
<dbReference type="InterPro" id="IPR045229">
    <property type="entry name" value="TPP_enz"/>
</dbReference>
<evidence type="ECO:0000259" key="5">
    <source>
        <dbReference type="Pfam" id="PF00205"/>
    </source>
</evidence>
<dbReference type="SUPFAM" id="SSF52467">
    <property type="entry name" value="DHS-like NAD/FAD-binding domain"/>
    <property type="match status" value="1"/>
</dbReference>
<keyword evidence="4" id="KW-0472">Membrane</keyword>
<evidence type="ECO:0000256" key="4">
    <source>
        <dbReference type="SAM" id="Phobius"/>
    </source>
</evidence>
<dbReference type="PROSITE" id="PS00187">
    <property type="entry name" value="TPP_ENZYMES"/>
    <property type="match status" value="1"/>
</dbReference>
<dbReference type="GO" id="GO:0009099">
    <property type="term" value="P:L-valine biosynthetic process"/>
    <property type="evidence" value="ECO:0007669"/>
    <property type="project" value="TreeGrafter"/>
</dbReference>
<organism evidence="8 9">
    <name type="scientific">Pseudazoarcus pumilus</name>
    <dbReference type="NCBI Taxonomy" id="2067960"/>
    <lineage>
        <taxon>Bacteria</taxon>
        <taxon>Pseudomonadati</taxon>
        <taxon>Pseudomonadota</taxon>
        <taxon>Betaproteobacteria</taxon>
        <taxon>Rhodocyclales</taxon>
        <taxon>Zoogloeaceae</taxon>
        <taxon>Pseudazoarcus</taxon>
    </lineage>
</organism>
<keyword evidence="4" id="KW-0812">Transmembrane</keyword>
<dbReference type="InterPro" id="IPR029035">
    <property type="entry name" value="DHS-like_NAD/FAD-binding_dom"/>
</dbReference>
<dbReference type="EMBL" id="CP025682">
    <property type="protein sequence ID" value="AUN95203.1"/>
    <property type="molecule type" value="Genomic_DNA"/>
</dbReference>
<sequence>MSGQEAADQRPAGRALVEVLAANGVRRIFGVPGESYLPVLDALAEPGAPEFIVCRHEGGATMMAEAHAKITGVPGVALVTRGPGSANAFSGLHVARQDSTPLLLLVGQVPRDMLGREAWQEVSNAWFAGIVKWCAHINDAARLPELLERALLVAQSGRPGPVVLCLPEDMLYDNVEMIAPRAVRPARPAPEGAAMRVMTELLRAAKRPLMLVGGTGWTDDARDRIQAFAERARVPVACAFRRQDRFDNAHPNHVGEAGLGINPALRERIAGADLVLGVGTRLGDIVTSHYESLRVPHPRQRLVHVHVDVDQIGAVHRPDVGICAGVAEFAAALDDVTPDAEVADVRSAWLAAAREDYLRWSEPTHLPGSVQLGEIVAWMSTALPEDAIVTNGAGNYTLWVQRFHRYRRLGGQLAPTSGSMGYGLPAAIAAKLAFPQRTVVCFAGDGCLQMTGQELATAVAYGAAVIVVVVNNASLGSIRMHQERVYGRRFGTDLHNPDFLALATAYGVDARRAEDLDEFVDSFEWARGLGRPALIELRLDAAILKP</sequence>
<dbReference type="GO" id="GO:0005948">
    <property type="term" value="C:acetolactate synthase complex"/>
    <property type="evidence" value="ECO:0007669"/>
    <property type="project" value="TreeGrafter"/>
</dbReference>
<dbReference type="Pfam" id="PF00205">
    <property type="entry name" value="TPP_enzyme_M"/>
    <property type="match status" value="1"/>
</dbReference>
<dbReference type="GO" id="GO:0050660">
    <property type="term" value="F:flavin adenine dinucleotide binding"/>
    <property type="evidence" value="ECO:0007669"/>
    <property type="project" value="TreeGrafter"/>
</dbReference>
<dbReference type="InterPro" id="IPR012000">
    <property type="entry name" value="Thiamin_PyroP_enz_cen_dom"/>
</dbReference>
<dbReference type="RefSeq" id="WP_102247269.1">
    <property type="nucleotide sequence ID" value="NZ_CP025682.1"/>
</dbReference>
<comment type="similarity">
    <text evidence="1 3">Belongs to the TPP enzyme family.</text>
</comment>
<dbReference type="InterPro" id="IPR012001">
    <property type="entry name" value="Thiamin_PyroP_enz_TPP-bd_dom"/>
</dbReference>
<dbReference type="Pfam" id="PF02775">
    <property type="entry name" value="TPP_enzyme_C"/>
    <property type="match status" value="1"/>
</dbReference>
<dbReference type="SUPFAM" id="SSF52518">
    <property type="entry name" value="Thiamin diphosphate-binding fold (THDP-binding)"/>
    <property type="match status" value="2"/>
</dbReference>
<dbReference type="AlphaFoldDB" id="A0A2I6S7G8"/>
<dbReference type="NCBIfam" id="NF006052">
    <property type="entry name" value="PRK08199.1"/>
    <property type="match status" value="1"/>
</dbReference>
<keyword evidence="4" id="KW-1133">Transmembrane helix</keyword>
<dbReference type="InterPro" id="IPR029061">
    <property type="entry name" value="THDP-binding"/>
</dbReference>
<evidence type="ECO:0000256" key="2">
    <source>
        <dbReference type="ARBA" id="ARBA00023052"/>
    </source>
</evidence>
<dbReference type="GO" id="GO:0000287">
    <property type="term" value="F:magnesium ion binding"/>
    <property type="evidence" value="ECO:0007669"/>
    <property type="project" value="InterPro"/>
</dbReference>
<evidence type="ECO:0000259" key="7">
    <source>
        <dbReference type="Pfam" id="PF02776"/>
    </source>
</evidence>
<keyword evidence="2 3" id="KW-0786">Thiamine pyrophosphate</keyword>
<protein>
    <submittedName>
        <fullName evidence="8">Thiamine pyrophosphate-binding protein</fullName>
    </submittedName>
</protein>
<proteinExistence type="inferred from homology"/>
<evidence type="ECO:0000259" key="6">
    <source>
        <dbReference type="Pfam" id="PF02775"/>
    </source>
</evidence>
<accession>A0A2I6S7G8</accession>
<dbReference type="PANTHER" id="PTHR18968">
    <property type="entry name" value="THIAMINE PYROPHOSPHATE ENZYMES"/>
    <property type="match status" value="1"/>
</dbReference>
<dbReference type="InterPro" id="IPR011766">
    <property type="entry name" value="TPP_enzyme_TPP-bd"/>
</dbReference>
<feature type="domain" description="Thiamine pyrophosphate enzyme central" evidence="5">
    <location>
        <begin position="198"/>
        <end position="333"/>
    </location>
</feature>
<feature type="domain" description="Thiamine pyrophosphate enzyme TPP-binding" evidence="6">
    <location>
        <begin position="392"/>
        <end position="536"/>
    </location>
</feature>
<dbReference type="Pfam" id="PF02776">
    <property type="entry name" value="TPP_enzyme_N"/>
    <property type="match status" value="1"/>
</dbReference>
<evidence type="ECO:0000256" key="3">
    <source>
        <dbReference type="RuleBase" id="RU362132"/>
    </source>
</evidence>
<dbReference type="GO" id="GO:0009097">
    <property type="term" value="P:isoleucine biosynthetic process"/>
    <property type="evidence" value="ECO:0007669"/>
    <property type="project" value="TreeGrafter"/>
</dbReference>
<evidence type="ECO:0000256" key="1">
    <source>
        <dbReference type="ARBA" id="ARBA00007812"/>
    </source>
</evidence>
<dbReference type="Gene3D" id="3.40.50.970">
    <property type="match status" value="2"/>
</dbReference>